<accession>A0A9W8W3I2</accession>
<evidence type="ECO:0000313" key="2">
    <source>
        <dbReference type="Proteomes" id="UP001140502"/>
    </source>
</evidence>
<sequence length="197" mass="22501">RVPIYGIVTFVMHDLDTLHTFAVSQPDLMLGEIQHLQLTIRLPLSNDEKKLGYGARATMARWREYCDALERAETISSVDLWLDTVEPDPRFRLWSIPEDPHSNPYVFSERLASILTVDLPFNPDRLGVWESVANIEPRFTIGPRGWPPYIAEVGDSKRSRIIKLWNWAEPGMPVNHGSRREGPPTSWIVSKIAGMLI</sequence>
<organism evidence="1 2">
    <name type="scientific">Fusarium piperis</name>
    <dbReference type="NCBI Taxonomy" id="1435070"/>
    <lineage>
        <taxon>Eukaryota</taxon>
        <taxon>Fungi</taxon>
        <taxon>Dikarya</taxon>
        <taxon>Ascomycota</taxon>
        <taxon>Pezizomycotina</taxon>
        <taxon>Sordariomycetes</taxon>
        <taxon>Hypocreomycetidae</taxon>
        <taxon>Hypocreales</taxon>
        <taxon>Nectriaceae</taxon>
        <taxon>Fusarium</taxon>
        <taxon>Fusarium solani species complex</taxon>
    </lineage>
</organism>
<dbReference type="EMBL" id="JAPEUR010000820">
    <property type="protein sequence ID" value="KAJ4307400.1"/>
    <property type="molecule type" value="Genomic_DNA"/>
</dbReference>
<name>A0A9W8W3I2_9HYPO</name>
<protein>
    <submittedName>
        <fullName evidence="1">Uncharacterized protein</fullName>
    </submittedName>
</protein>
<dbReference type="OrthoDB" id="4757095at2759"/>
<keyword evidence="2" id="KW-1185">Reference proteome</keyword>
<dbReference type="AlphaFoldDB" id="A0A9W8W3I2"/>
<evidence type="ECO:0000313" key="1">
    <source>
        <dbReference type="EMBL" id="KAJ4307400.1"/>
    </source>
</evidence>
<comment type="caution">
    <text evidence="1">The sequence shown here is derived from an EMBL/GenBank/DDBJ whole genome shotgun (WGS) entry which is preliminary data.</text>
</comment>
<feature type="non-terminal residue" evidence="1">
    <location>
        <position position="1"/>
    </location>
</feature>
<gene>
    <name evidence="1" type="ORF">N0V84_012765</name>
</gene>
<dbReference type="Proteomes" id="UP001140502">
    <property type="component" value="Unassembled WGS sequence"/>
</dbReference>
<reference evidence="1" key="1">
    <citation type="submission" date="2022-10" db="EMBL/GenBank/DDBJ databases">
        <title>Tapping the CABI collections for fungal endophytes: first genome assemblies for Collariella, Neodidymelliopsis, Ascochyta clinopodiicola, Didymella pomorum, Didymosphaeria variabile, Neocosmospora piperis and Neocucurbitaria cava.</title>
        <authorList>
            <person name="Hill R."/>
        </authorList>
    </citation>
    <scope>NUCLEOTIDE SEQUENCE</scope>
    <source>
        <strain evidence="1">IMI 366586</strain>
    </source>
</reference>
<proteinExistence type="predicted"/>